<dbReference type="Proteomes" id="UP001529340">
    <property type="component" value="Unassembled WGS sequence"/>
</dbReference>
<dbReference type="EMBL" id="JAUDCG010000070">
    <property type="protein sequence ID" value="MDM8158084.1"/>
    <property type="molecule type" value="Genomic_DNA"/>
</dbReference>
<dbReference type="GO" id="GO:0005524">
    <property type="term" value="F:ATP binding"/>
    <property type="evidence" value="ECO:0007669"/>
    <property type="project" value="UniProtKB-KW"/>
</dbReference>
<dbReference type="PANTHER" id="PTHR40448">
    <property type="entry name" value="TWO-COMPONENT SENSOR HISTIDINE KINASE"/>
    <property type="match status" value="1"/>
</dbReference>
<organism evidence="3 4">
    <name type="scientific">Amedibacillus dolichus</name>
    <dbReference type="NCBI Taxonomy" id="31971"/>
    <lineage>
        <taxon>Bacteria</taxon>
        <taxon>Bacillati</taxon>
        <taxon>Bacillota</taxon>
        <taxon>Erysipelotrichia</taxon>
        <taxon>Erysipelotrichales</taxon>
        <taxon>Erysipelotrichaceae</taxon>
        <taxon>Amedibacillus</taxon>
    </lineage>
</organism>
<evidence type="ECO:0000259" key="2">
    <source>
        <dbReference type="Pfam" id="PF14501"/>
    </source>
</evidence>
<keyword evidence="1" id="KW-0472">Membrane</keyword>
<dbReference type="Gene3D" id="3.30.565.10">
    <property type="entry name" value="Histidine kinase-like ATPase, C-terminal domain"/>
    <property type="match status" value="1"/>
</dbReference>
<evidence type="ECO:0000313" key="3">
    <source>
        <dbReference type="EMBL" id="MDM8158084.1"/>
    </source>
</evidence>
<name>A0ABT7UEN2_9FIRM</name>
<accession>A0ABT7UEN2</accession>
<dbReference type="Pfam" id="PF14501">
    <property type="entry name" value="HATPase_c_5"/>
    <property type="match status" value="1"/>
</dbReference>
<dbReference type="CDD" id="cd16935">
    <property type="entry name" value="HATPase_AgrC-ComD-like"/>
    <property type="match status" value="1"/>
</dbReference>
<keyword evidence="4" id="KW-1185">Reference proteome</keyword>
<feature type="domain" description="Sensor histidine kinase NatK-like C-terminal" evidence="2">
    <location>
        <begin position="179"/>
        <end position="270"/>
    </location>
</feature>
<dbReference type="SUPFAM" id="SSF55874">
    <property type="entry name" value="ATPase domain of HSP90 chaperone/DNA topoisomerase II/histidine kinase"/>
    <property type="match status" value="1"/>
</dbReference>
<dbReference type="InterPro" id="IPR036890">
    <property type="entry name" value="HATPase_C_sf"/>
</dbReference>
<proteinExistence type="predicted"/>
<dbReference type="InterPro" id="IPR032834">
    <property type="entry name" value="NatK-like_C"/>
</dbReference>
<evidence type="ECO:0000256" key="1">
    <source>
        <dbReference type="SAM" id="Phobius"/>
    </source>
</evidence>
<feature type="transmembrane region" description="Helical" evidence="1">
    <location>
        <begin position="37"/>
        <end position="59"/>
    </location>
</feature>
<dbReference type="RefSeq" id="WP_289608510.1">
    <property type="nucleotide sequence ID" value="NZ_JAUDCG010000070.1"/>
</dbReference>
<keyword evidence="1" id="KW-0812">Transmembrane</keyword>
<evidence type="ECO:0000313" key="4">
    <source>
        <dbReference type="Proteomes" id="UP001529340"/>
    </source>
</evidence>
<dbReference type="PANTHER" id="PTHR40448:SF1">
    <property type="entry name" value="TWO-COMPONENT SENSOR HISTIDINE KINASE"/>
    <property type="match status" value="1"/>
</dbReference>
<protein>
    <submittedName>
        <fullName evidence="3">ATP-binding protein</fullName>
    </submittedName>
</protein>
<keyword evidence="1" id="KW-1133">Transmembrane helix</keyword>
<feature type="transmembrane region" description="Helical" evidence="1">
    <location>
        <begin position="12"/>
        <end position="31"/>
    </location>
</feature>
<reference evidence="3" key="1">
    <citation type="submission" date="2023-06" db="EMBL/GenBank/DDBJ databases">
        <title>Identification and characterization of horizontal gene transfer across gut microbiota members of farm animals based on homology search.</title>
        <authorList>
            <person name="Schwarzerova J."/>
            <person name="Nykrynova M."/>
            <person name="Jureckova K."/>
            <person name="Cejkova D."/>
            <person name="Rychlik I."/>
        </authorList>
    </citation>
    <scope>NUCLEOTIDE SEQUENCE</scope>
    <source>
        <strain evidence="3">ET39</strain>
    </source>
</reference>
<gene>
    <name evidence="3" type="ORF">QUV96_10635</name>
</gene>
<keyword evidence="3" id="KW-0067">ATP-binding</keyword>
<comment type="caution">
    <text evidence="3">The sequence shown here is derived from an EMBL/GenBank/DDBJ whole genome shotgun (WGS) entry which is preliminary data.</text>
</comment>
<reference evidence="3" key="2">
    <citation type="submission" date="2023-06" db="EMBL/GenBank/DDBJ databases">
        <authorList>
            <person name="Zeman M."/>
            <person name="Kubasova T."/>
            <person name="Jahodarova E."/>
            <person name="Nykrynova M."/>
            <person name="Rychlik I."/>
        </authorList>
    </citation>
    <scope>NUCLEOTIDE SEQUENCE</scope>
    <source>
        <strain evidence="3">ET39</strain>
    </source>
</reference>
<sequence length="297" mass="34326">MKQVFGLLLREKNILCFFLIDLILFACALFARSLFDTTYGTGFLILTILLCFLSFYFLIRSFMSLSERIQENLESTLLAQQIEFQNEHLLSALQANKDMASLRLKLQEAAQGLQAADEQESREIANHLLHEYGNDLLVSYCQNRIIDAILYNKVLILRKMHIRYTILASVVQEIPIDSFSVMAVLTNMIDNAIEACQRVDFGKRKIQIDIYQKANYIVFQIENSITDDVRELKPGHSTKKDATAHGMGLHILQRVCEQHEGSYRYEIDQQTKRIRCTAILRCREQQDGECRKRCVNS</sequence>
<keyword evidence="3" id="KW-0547">Nucleotide-binding</keyword>